<reference evidence="3" key="1">
    <citation type="submission" date="2017-01" db="EMBL/GenBank/DDBJ databases">
        <title>Comparative genomics of anhydrobiosis in the tardigrade Hypsibius dujardini.</title>
        <authorList>
            <person name="Yoshida Y."/>
            <person name="Koutsovoulos G."/>
            <person name="Laetsch D."/>
            <person name="Stevens L."/>
            <person name="Kumar S."/>
            <person name="Horikawa D."/>
            <person name="Ishino K."/>
            <person name="Komine S."/>
            <person name="Tomita M."/>
            <person name="Blaxter M."/>
            <person name="Arakawa K."/>
        </authorList>
    </citation>
    <scope>NUCLEOTIDE SEQUENCE [LARGE SCALE GENOMIC DNA]</scope>
    <source>
        <strain evidence="3">Z151</strain>
    </source>
</reference>
<comment type="caution">
    <text evidence="2">The sequence shown here is derived from an EMBL/GenBank/DDBJ whole genome shotgun (WGS) entry which is preliminary data.</text>
</comment>
<feature type="region of interest" description="Disordered" evidence="1">
    <location>
        <begin position="21"/>
        <end position="41"/>
    </location>
</feature>
<accession>A0A9X6NDE6</accession>
<keyword evidence="3" id="KW-1185">Reference proteome</keyword>
<sequence>MESFGKPDRYDYKGAAGVVIEDGAGRKANDEDGSGRNANDQIHQHFPKLTKLWLEEGPGLQTWTISACSGAFGGVHLALSLPVSAVPPGGAVSPSYNNLTTADILPIRNQNTFPHTPQVLLEDQSRKTDKKVQMLDEQIELEGKIKPVVNSNFKCTFRYLNFLKHASCFSTEEQIY</sequence>
<protein>
    <submittedName>
        <fullName evidence="2">Uncharacterized protein</fullName>
    </submittedName>
</protein>
<feature type="compositionally biased region" description="Basic and acidic residues" evidence="1">
    <location>
        <begin position="23"/>
        <end position="34"/>
    </location>
</feature>
<gene>
    <name evidence="2" type="ORF">BV898_16341</name>
</gene>
<dbReference type="EMBL" id="MTYJ01000242">
    <property type="protein sequence ID" value="OWA51880.1"/>
    <property type="molecule type" value="Genomic_DNA"/>
</dbReference>
<organism evidence="2 3">
    <name type="scientific">Hypsibius exemplaris</name>
    <name type="common">Freshwater tardigrade</name>
    <dbReference type="NCBI Taxonomy" id="2072580"/>
    <lineage>
        <taxon>Eukaryota</taxon>
        <taxon>Metazoa</taxon>
        <taxon>Ecdysozoa</taxon>
        <taxon>Tardigrada</taxon>
        <taxon>Eutardigrada</taxon>
        <taxon>Parachela</taxon>
        <taxon>Hypsibioidea</taxon>
        <taxon>Hypsibiidae</taxon>
        <taxon>Hypsibius</taxon>
    </lineage>
</organism>
<evidence type="ECO:0000256" key="1">
    <source>
        <dbReference type="SAM" id="MobiDB-lite"/>
    </source>
</evidence>
<dbReference type="Proteomes" id="UP000192578">
    <property type="component" value="Unassembled WGS sequence"/>
</dbReference>
<evidence type="ECO:0000313" key="2">
    <source>
        <dbReference type="EMBL" id="OWA51880.1"/>
    </source>
</evidence>
<proteinExistence type="predicted"/>
<dbReference type="AlphaFoldDB" id="A0A9X6NDE6"/>
<name>A0A9X6NDE6_HYPEX</name>
<evidence type="ECO:0000313" key="3">
    <source>
        <dbReference type="Proteomes" id="UP000192578"/>
    </source>
</evidence>